<comment type="similarity">
    <text evidence="1">Belongs to the phosphosulfolactate synthase family.</text>
</comment>
<gene>
    <name evidence="2" type="ORF">C7B43_02155</name>
</gene>
<dbReference type="Gene3D" id="3.20.20.70">
    <property type="entry name" value="Aldolase class I"/>
    <property type="match status" value="1"/>
</dbReference>
<dbReference type="PANTHER" id="PTHR48413">
    <property type="match status" value="1"/>
</dbReference>
<proteinExistence type="inferred from homology"/>
<evidence type="ECO:0000313" key="3">
    <source>
        <dbReference type="Proteomes" id="UP000242699"/>
    </source>
</evidence>
<evidence type="ECO:0000313" key="2">
    <source>
        <dbReference type="EMBL" id="PSR31574.1"/>
    </source>
</evidence>
<name>A0A2T2XAP2_9FIRM</name>
<evidence type="ECO:0000256" key="1">
    <source>
        <dbReference type="ARBA" id="ARBA00010424"/>
    </source>
</evidence>
<dbReference type="InterPro" id="IPR003830">
    <property type="entry name" value="ComA_synth"/>
</dbReference>
<dbReference type="Pfam" id="PF02679">
    <property type="entry name" value="ComA"/>
    <property type="match status" value="1"/>
</dbReference>
<dbReference type="Proteomes" id="UP000242699">
    <property type="component" value="Unassembled WGS sequence"/>
</dbReference>
<organism evidence="2 3">
    <name type="scientific">Sulfobacillus benefaciens</name>
    <dbReference type="NCBI Taxonomy" id="453960"/>
    <lineage>
        <taxon>Bacteria</taxon>
        <taxon>Bacillati</taxon>
        <taxon>Bacillota</taxon>
        <taxon>Clostridia</taxon>
        <taxon>Eubacteriales</taxon>
        <taxon>Clostridiales Family XVII. Incertae Sedis</taxon>
        <taxon>Sulfobacillus</taxon>
    </lineage>
</organism>
<dbReference type="InterPro" id="IPR036112">
    <property type="entry name" value="ComA_synth_sf"/>
</dbReference>
<protein>
    <submittedName>
        <fullName evidence="2">Phosphosulfolactate synthase</fullName>
    </submittedName>
</protein>
<dbReference type="SUPFAM" id="SSF102110">
    <property type="entry name" value="(2r)-phospho-3-sulfolactate synthase ComA"/>
    <property type="match status" value="1"/>
</dbReference>
<accession>A0A2T2XAP2</accession>
<dbReference type="EMBL" id="PXYT01000002">
    <property type="protein sequence ID" value="PSR31574.1"/>
    <property type="molecule type" value="Genomic_DNA"/>
</dbReference>
<sequence length="299" mass="33602">MEAPTVSRTDKAWFDILDFPHPDRTEKPRQRGLTMVIDKGLGLTDTRDLMELAGDYVDHVKLTFGTSAFYKTRLLRQKVELVKSYGVDIFPGGTFLELALLQGRVVEYFDRARDLGFTGIEVSDGTIDLDQETRVQTIQLARAYGFSLILSEVGKKDRRDKMRAMTLWQQVQRDLKSGADTVIVEGRESGEGAVIYDDEGQVLEDELQELVTHITDLGRILWEAPQKSQQQELILRFGPNVNLGNVQPQDVLALEALRVGLRGDTLRHYYLTVCQVKTPALGPTSVKSSVKRGVNHPLS</sequence>
<reference evidence="2 3" key="1">
    <citation type="journal article" date="2014" name="BMC Genomics">
        <title>Comparison of environmental and isolate Sulfobacillus genomes reveals diverse carbon, sulfur, nitrogen, and hydrogen metabolisms.</title>
        <authorList>
            <person name="Justice N.B."/>
            <person name="Norman A."/>
            <person name="Brown C.T."/>
            <person name="Singh A."/>
            <person name="Thomas B.C."/>
            <person name="Banfield J.F."/>
        </authorList>
    </citation>
    <scope>NUCLEOTIDE SEQUENCE [LARGE SCALE GENOMIC DNA]</scope>
    <source>
        <strain evidence="2">AMDSBA1</strain>
    </source>
</reference>
<dbReference type="AlphaFoldDB" id="A0A2T2XAP2"/>
<comment type="caution">
    <text evidence="2">The sequence shown here is derived from an EMBL/GenBank/DDBJ whole genome shotgun (WGS) entry which is preliminary data.</text>
</comment>
<dbReference type="PANTHER" id="PTHR48413:SF1">
    <property type="entry name" value="PROTEIN HEAT-STRESS-ASSOCIATED 32"/>
    <property type="match status" value="1"/>
</dbReference>
<dbReference type="InterPro" id="IPR013785">
    <property type="entry name" value="Aldolase_TIM"/>
</dbReference>